<feature type="non-terminal residue" evidence="7">
    <location>
        <position position="117"/>
    </location>
</feature>
<organism evidence="7 8">
    <name type="scientific">Trogon melanurus</name>
    <name type="common">Black-tailed trogon</name>
    <dbReference type="NCBI Taxonomy" id="56311"/>
    <lineage>
        <taxon>Eukaryota</taxon>
        <taxon>Metazoa</taxon>
        <taxon>Chordata</taxon>
        <taxon>Craniata</taxon>
        <taxon>Vertebrata</taxon>
        <taxon>Euteleostomi</taxon>
        <taxon>Archelosauria</taxon>
        <taxon>Archosauria</taxon>
        <taxon>Dinosauria</taxon>
        <taxon>Saurischia</taxon>
        <taxon>Theropoda</taxon>
        <taxon>Coelurosauria</taxon>
        <taxon>Aves</taxon>
        <taxon>Neognathae</taxon>
        <taxon>Neoaves</taxon>
        <taxon>Telluraves</taxon>
        <taxon>Coraciimorphae</taxon>
        <taxon>Trogoniformes</taxon>
        <taxon>Trogonidae</taxon>
        <taxon>Trogon</taxon>
    </lineage>
</organism>
<dbReference type="PANTHER" id="PTHR43107:SF4">
    <property type="entry name" value="LONG-CHAIN FATTY ACID TRANSPORT PROTEIN 2"/>
    <property type="match status" value="1"/>
</dbReference>
<keyword evidence="2" id="KW-0436">Ligase</keyword>
<evidence type="ECO:0000256" key="1">
    <source>
        <dbReference type="ARBA" id="ARBA00006432"/>
    </source>
</evidence>
<evidence type="ECO:0000313" key="8">
    <source>
        <dbReference type="Proteomes" id="UP000550660"/>
    </source>
</evidence>
<proteinExistence type="inferred from homology"/>
<evidence type="ECO:0000256" key="2">
    <source>
        <dbReference type="ARBA" id="ARBA00022598"/>
    </source>
</evidence>
<dbReference type="AlphaFoldDB" id="A0A7L0EVT4"/>
<dbReference type="GO" id="GO:0008206">
    <property type="term" value="P:bile acid metabolic process"/>
    <property type="evidence" value="ECO:0007669"/>
    <property type="project" value="TreeGrafter"/>
</dbReference>
<dbReference type="EMBL" id="VXAG01003278">
    <property type="protein sequence ID" value="NXJ86631.1"/>
    <property type="molecule type" value="Genomic_DNA"/>
</dbReference>
<reference evidence="7 8" key="1">
    <citation type="submission" date="2019-09" db="EMBL/GenBank/DDBJ databases">
        <title>Bird 10,000 Genomes (B10K) Project - Family phase.</title>
        <authorList>
            <person name="Zhang G."/>
        </authorList>
    </citation>
    <scope>NUCLEOTIDE SEQUENCE [LARGE SCALE GENOMIC DNA]</scope>
    <source>
        <strain evidence="7">B10K-DU-007-40</strain>
        <tissue evidence="7">Mixed tissue sample</tissue>
    </source>
</reference>
<dbReference type="SUPFAM" id="SSF56801">
    <property type="entry name" value="Acetyl-CoA synthetase-like"/>
    <property type="match status" value="1"/>
</dbReference>
<dbReference type="InterPro" id="IPR042099">
    <property type="entry name" value="ANL_N_sf"/>
</dbReference>
<evidence type="ECO:0000256" key="5">
    <source>
        <dbReference type="ARBA" id="ARBA00048666"/>
    </source>
</evidence>
<feature type="non-terminal residue" evidence="7">
    <location>
        <position position="1"/>
    </location>
</feature>
<dbReference type="GO" id="GO:0004467">
    <property type="term" value="F:long-chain fatty acid-CoA ligase activity"/>
    <property type="evidence" value="ECO:0007669"/>
    <property type="project" value="TreeGrafter"/>
</dbReference>
<dbReference type="OrthoDB" id="288590at2759"/>
<evidence type="ECO:0000256" key="3">
    <source>
        <dbReference type="ARBA" id="ARBA00036527"/>
    </source>
</evidence>
<evidence type="ECO:0000256" key="4">
    <source>
        <dbReference type="ARBA" id="ARBA00041297"/>
    </source>
</evidence>
<dbReference type="GO" id="GO:0005324">
    <property type="term" value="F:long-chain fatty acid transmembrane transporter activity"/>
    <property type="evidence" value="ECO:0007669"/>
    <property type="project" value="TreeGrafter"/>
</dbReference>
<dbReference type="GO" id="GO:0005886">
    <property type="term" value="C:plasma membrane"/>
    <property type="evidence" value="ECO:0007669"/>
    <property type="project" value="TreeGrafter"/>
</dbReference>
<dbReference type="PANTHER" id="PTHR43107">
    <property type="entry name" value="LONG-CHAIN FATTY ACID TRANSPORT PROTEIN"/>
    <property type="match status" value="1"/>
</dbReference>
<protein>
    <recommendedName>
        <fullName evidence="4">Long-chain-fatty-acid--CoA ligase</fullName>
    </recommendedName>
</protein>
<sequence>RRFGRRPAVALLEVFQGHARRQPHRPLLLFGREVHTYGEVERRSNRAARALAALPAVRQGVAVAVFLPNCPAYVWTWLALAKLGCPMACLNTNARGAALRHAVAAAGAAVLLADAGE</sequence>
<dbReference type="Pfam" id="PF00501">
    <property type="entry name" value="AMP-binding"/>
    <property type="match status" value="1"/>
</dbReference>
<name>A0A7L0EVT4_TROML</name>
<comment type="caution">
    <text evidence="7">The sequence shown here is derived from an EMBL/GenBank/DDBJ whole genome shotgun (WGS) entry which is preliminary data.</text>
</comment>
<comment type="catalytic activity">
    <reaction evidence="3">
        <text>a very long-chain fatty acid + ATP + CoA = a very long-chain fatty acyl-CoA + AMP + diphosphate</text>
        <dbReference type="Rhea" id="RHEA:54536"/>
        <dbReference type="ChEBI" id="CHEBI:30616"/>
        <dbReference type="ChEBI" id="CHEBI:33019"/>
        <dbReference type="ChEBI" id="CHEBI:57287"/>
        <dbReference type="ChEBI" id="CHEBI:58950"/>
        <dbReference type="ChEBI" id="CHEBI:138261"/>
        <dbReference type="ChEBI" id="CHEBI:456215"/>
    </reaction>
    <physiologicalReaction direction="left-to-right" evidence="3">
        <dbReference type="Rhea" id="RHEA:54537"/>
    </physiologicalReaction>
</comment>
<keyword evidence="8" id="KW-1185">Reference proteome</keyword>
<accession>A0A7L0EVT4</accession>
<evidence type="ECO:0000313" key="7">
    <source>
        <dbReference type="EMBL" id="NXJ86631.1"/>
    </source>
</evidence>
<comment type="similarity">
    <text evidence="1">Belongs to the ATP-dependent AMP-binding enzyme family.</text>
</comment>
<dbReference type="GO" id="GO:0005789">
    <property type="term" value="C:endoplasmic reticulum membrane"/>
    <property type="evidence" value="ECO:0007669"/>
    <property type="project" value="TreeGrafter"/>
</dbReference>
<dbReference type="Gene3D" id="3.40.50.12780">
    <property type="entry name" value="N-terminal domain of ligase-like"/>
    <property type="match status" value="1"/>
</dbReference>
<comment type="catalytic activity">
    <reaction evidence="5">
        <text>tetracosanoate + ATP + CoA = tetracosanoyl-CoA + AMP + diphosphate</text>
        <dbReference type="Rhea" id="RHEA:33639"/>
        <dbReference type="ChEBI" id="CHEBI:30616"/>
        <dbReference type="ChEBI" id="CHEBI:31014"/>
        <dbReference type="ChEBI" id="CHEBI:33019"/>
        <dbReference type="ChEBI" id="CHEBI:57287"/>
        <dbReference type="ChEBI" id="CHEBI:65052"/>
        <dbReference type="ChEBI" id="CHEBI:456215"/>
    </reaction>
    <physiologicalReaction direction="left-to-right" evidence="5">
        <dbReference type="Rhea" id="RHEA:33640"/>
    </physiologicalReaction>
</comment>
<gene>
    <name evidence="7" type="primary">Slc27a2_3</name>
    <name evidence="7" type="ORF">TROMEL_R15273</name>
</gene>
<dbReference type="Proteomes" id="UP000550660">
    <property type="component" value="Unassembled WGS sequence"/>
</dbReference>
<evidence type="ECO:0000259" key="6">
    <source>
        <dbReference type="Pfam" id="PF00501"/>
    </source>
</evidence>
<dbReference type="GO" id="GO:0044539">
    <property type="term" value="P:long-chain fatty acid import into cell"/>
    <property type="evidence" value="ECO:0007669"/>
    <property type="project" value="TreeGrafter"/>
</dbReference>
<feature type="domain" description="AMP-dependent synthetase/ligase" evidence="6">
    <location>
        <begin position="15"/>
        <end position="113"/>
    </location>
</feature>
<dbReference type="InterPro" id="IPR000873">
    <property type="entry name" value="AMP-dep_synth/lig_dom"/>
</dbReference>